<dbReference type="RefSeq" id="XP_025464011.1">
    <property type="nucleotide sequence ID" value="XM_025608492.1"/>
</dbReference>
<dbReference type="GeneID" id="37110635"/>
<dbReference type="AlphaFoldDB" id="A0A317VNS0"/>
<evidence type="ECO:0000313" key="1">
    <source>
        <dbReference type="EMBL" id="PWY76014.1"/>
    </source>
</evidence>
<dbReference type="Proteomes" id="UP000246702">
    <property type="component" value="Unassembled WGS sequence"/>
</dbReference>
<evidence type="ECO:0000313" key="2">
    <source>
        <dbReference type="Proteomes" id="UP000246702"/>
    </source>
</evidence>
<accession>A0A317VNS0</accession>
<proteinExistence type="predicted"/>
<comment type="caution">
    <text evidence="1">The sequence shown here is derived from an EMBL/GenBank/DDBJ whole genome shotgun (WGS) entry which is preliminary data.</text>
</comment>
<name>A0A317VNS0_9EURO</name>
<gene>
    <name evidence="1" type="ORF">BO94DRAFT_473823</name>
</gene>
<organism evidence="1 2">
    <name type="scientific">Aspergillus sclerotioniger CBS 115572</name>
    <dbReference type="NCBI Taxonomy" id="1450535"/>
    <lineage>
        <taxon>Eukaryota</taxon>
        <taxon>Fungi</taxon>
        <taxon>Dikarya</taxon>
        <taxon>Ascomycota</taxon>
        <taxon>Pezizomycotina</taxon>
        <taxon>Eurotiomycetes</taxon>
        <taxon>Eurotiomycetidae</taxon>
        <taxon>Eurotiales</taxon>
        <taxon>Aspergillaceae</taxon>
        <taxon>Aspergillus</taxon>
        <taxon>Aspergillus subgen. Circumdati</taxon>
    </lineage>
</organism>
<dbReference type="EMBL" id="MSFK01000028">
    <property type="protein sequence ID" value="PWY76014.1"/>
    <property type="molecule type" value="Genomic_DNA"/>
</dbReference>
<reference evidence="1 2" key="1">
    <citation type="submission" date="2016-12" db="EMBL/GenBank/DDBJ databases">
        <title>The genomes of Aspergillus section Nigri reveals drivers in fungal speciation.</title>
        <authorList>
            <consortium name="DOE Joint Genome Institute"/>
            <person name="Vesth T.C."/>
            <person name="Nybo J."/>
            <person name="Theobald S."/>
            <person name="Brandl J."/>
            <person name="Frisvad J.C."/>
            <person name="Nielsen K.F."/>
            <person name="Lyhne E.K."/>
            <person name="Kogle M.E."/>
            <person name="Kuo A."/>
            <person name="Riley R."/>
            <person name="Clum A."/>
            <person name="Nolan M."/>
            <person name="Lipzen A."/>
            <person name="Salamov A."/>
            <person name="Henrissat B."/>
            <person name="Wiebenga A."/>
            <person name="De Vries R.P."/>
            <person name="Grigoriev I.V."/>
            <person name="Mortensen U.H."/>
            <person name="Andersen M.R."/>
            <person name="Baker S.E."/>
        </authorList>
    </citation>
    <scope>NUCLEOTIDE SEQUENCE [LARGE SCALE GENOMIC DNA]</scope>
    <source>
        <strain evidence="1 2">CBS 115572</strain>
    </source>
</reference>
<sequence length="287" mass="32638">MESITASSDLAMVQEYPPIPFVNLRRLKKIIESKYDSIEQGDENIHLTVSNFGATDFDAIHRWRANFRKGLRFTYFGDISTCIIKCPSRLQECAHGSLGSAIALKLMMMNIDYGEFYPKGATLYAGPLGSWKQANSSWKNPNIRSSHTWPHLVLEVGLAESLPRLRSDVRFWIERSQRQVEIVIIVQIKRQTREVLIEKYVPAQPSSGPVTRSRATSLSFVAQKVSEISISLDNPTNTPVVQGGPLILEFEKVLGRAPRHPEHDIILTQEDLMLWSERLFRGIFRTL</sequence>
<protein>
    <submittedName>
        <fullName evidence="1">Uncharacterized protein</fullName>
    </submittedName>
</protein>
<keyword evidence="2" id="KW-1185">Reference proteome</keyword>
<dbReference type="OrthoDB" id="76567at2759"/>